<sequence length="66" mass="7805">MALDYICYGKFAFSSIYFYQYKQNHGLIIVLMLTKNCYDRSSPVLLISLPRKTGRVLQLLKFQYDD</sequence>
<proteinExistence type="predicted"/>
<organism evidence="1 2">
    <name type="scientific">Brachionus plicatilis</name>
    <name type="common">Marine rotifer</name>
    <name type="synonym">Brachionus muelleri</name>
    <dbReference type="NCBI Taxonomy" id="10195"/>
    <lineage>
        <taxon>Eukaryota</taxon>
        <taxon>Metazoa</taxon>
        <taxon>Spiralia</taxon>
        <taxon>Gnathifera</taxon>
        <taxon>Rotifera</taxon>
        <taxon>Eurotatoria</taxon>
        <taxon>Monogononta</taxon>
        <taxon>Pseudotrocha</taxon>
        <taxon>Ploima</taxon>
        <taxon>Brachionidae</taxon>
        <taxon>Brachionus</taxon>
    </lineage>
</organism>
<evidence type="ECO:0000313" key="2">
    <source>
        <dbReference type="Proteomes" id="UP000276133"/>
    </source>
</evidence>
<name>A0A3M7SW82_BRAPC</name>
<dbReference type="AlphaFoldDB" id="A0A3M7SW82"/>
<comment type="caution">
    <text evidence="1">The sequence shown here is derived from an EMBL/GenBank/DDBJ whole genome shotgun (WGS) entry which is preliminary data.</text>
</comment>
<evidence type="ECO:0000313" key="1">
    <source>
        <dbReference type="EMBL" id="RNA39858.1"/>
    </source>
</evidence>
<dbReference type="EMBL" id="REGN01000700">
    <property type="protein sequence ID" value="RNA39858.1"/>
    <property type="molecule type" value="Genomic_DNA"/>
</dbReference>
<reference evidence="1 2" key="1">
    <citation type="journal article" date="2018" name="Sci. Rep.">
        <title>Genomic signatures of local adaptation to the degree of environmental predictability in rotifers.</title>
        <authorList>
            <person name="Franch-Gras L."/>
            <person name="Hahn C."/>
            <person name="Garcia-Roger E.M."/>
            <person name="Carmona M.J."/>
            <person name="Serra M."/>
            <person name="Gomez A."/>
        </authorList>
    </citation>
    <scope>NUCLEOTIDE SEQUENCE [LARGE SCALE GENOMIC DNA]</scope>
    <source>
        <strain evidence="1">HYR1</strain>
    </source>
</reference>
<keyword evidence="2" id="KW-1185">Reference proteome</keyword>
<dbReference type="Proteomes" id="UP000276133">
    <property type="component" value="Unassembled WGS sequence"/>
</dbReference>
<accession>A0A3M7SW82</accession>
<protein>
    <submittedName>
        <fullName evidence="1">Uncharacterized protein</fullName>
    </submittedName>
</protein>
<gene>
    <name evidence="1" type="ORF">BpHYR1_044397</name>
</gene>